<feature type="coiled-coil region" evidence="1">
    <location>
        <begin position="200"/>
        <end position="234"/>
    </location>
</feature>
<feature type="compositionally biased region" description="Basic and acidic residues" evidence="2">
    <location>
        <begin position="7"/>
        <end position="18"/>
    </location>
</feature>
<dbReference type="Pfam" id="PF01302">
    <property type="entry name" value="CAP_GLY"/>
    <property type="match status" value="1"/>
</dbReference>
<keyword evidence="1" id="KW-0175">Coiled coil</keyword>
<gene>
    <name evidence="4" type="ORF">GSLYS_00014724001</name>
</gene>
<evidence type="ECO:0000313" key="4">
    <source>
        <dbReference type="EMBL" id="CAL1541082.1"/>
    </source>
</evidence>
<name>A0AAV2I6F1_LYMST</name>
<proteinExistence type="predicted"/>
<dbReference type="SUPFAM" id="SSF74924">
    <property type="entry name" value="Cap-Gly domain"/>
    <property type="match status" value="1"/>
</dbReference>
<evidence type="ECO:0000256" key="2">
    <source>
        <dbReference type="SAM" id="MobiDB-lite"/>
    </source>
</evidence>
<reference evidence="4 5" key="1">
    <citation type="submission" date="2024-04" db="EMBL/GenBank/DDBJ databases">
        <authorList>
            <consortium name="Genoscope - CEA"/>
            <person name="William W."/>
        </authorList>
    </citation>
    <scope>NUCLEOTIDE SEQUENCE [LARGE SCALE GENOMIC DNA]</scope>
</reference>
<sequence>MALNGENELRSRKIDDNHRRRHRHHFHNDCHCSCHNHSQNNNNKNHEDEKQIICVCGHCKSLKNHQTYHDGKSKNSNLSSDNESSTSSTSNARQVIKYKKGVRVLVNVNGSVYHSKQAKQFPGVVQYVGLSDELLKAPRSKVGISLYDNVYSTHNGVYKGKRYFFCPRGHGAMVNLTDIKLMQPIAPTQPLTGNPMFPSYKEVKKIRKLRQQKIEEAEEKLRIEHQMKRREQMERFSKSAPQPKISIHSNKASKLRTEKPGQSEDDIELQYYQDVERLNHMKLVEQETSERQLLRKMKKVFGGDDKAERMAQTLLKLHHAFEEGRSLDKTD</sequence>
<feature type="region of interest" description="Disordered" evidence="2">
    <location>
        <begin position="1"/>
        <end position="20"/>
    </location>
</feature>
<feature type="region of interest" description="Disordered" evidence="2">
    <location>
        <begin position="66"/>
        <end position="92"/>
    </location>
</feature>
<dbReference type="Proteomes" id="UP001497497">
    <property type="component" value="Unassembled WGS sequence"/>
</dbReference>
<evidence type="ECO:0000256" key="1">
    <source>
        <dbReference type="SAM" id="Coils"/>
    </source>
</evidence>
<dbReference type="AlphaFoldDB" id="A0AAV2I6F1"/>
<keyword evidence="5" id="KW-1185">Reference proteome</keyword>
<feature type="domain" description="CAP-Gly" evidence="3">
    <location>
        <begin position="100"/>
        <end position="180"/>
    </location>
</feature>
<dbReference type="SMART" id="SM01052">
    <property type="entry name" value="CAP_GLY"/>
    <property type="match status" value="1"/>
</dbReference>
<protein>
    <recommendedName>
        <fullName evidence="3">CAP-Gly domain-containing protein</fullName>
    </recommendedName>
</protein>
<evidence type="ECO:0000259" key="3">
    <source>
        <dbReference type="SMART" id="SM01052"/>
    </source>
</evidence>
<feature type="compositionally biased region" description="Low complexity" evidence="2">
    <location>
        <begin position="74"/>
        <end position="91"/>
    </location>
</feature>
<evidence type="ECO:0000313" key="5">
    <source>
        <dbReference type="Proteomes" id="UP001497497"/>
    </source>
</evidence>
<organism evidence="4 5">
    <name type="scientific">Lymnaea stagnalis</name>
    <name type="common">Great pond snail</name>
    <name type="synonym">Helix stagnalis</name>
    <dbReference type="NCBI Taxonomy" id="6523"/>
    <lineage>
        <taxon>Eukaryota</taxon>
        <taxon>Metazoa</taxon>
        <taxon>Spiralia</taxon>
        <taxon>Lophotrochozoa</taxon>
        <taxon>Mollusca</taxon>
        <taxon>Gastropoda</taxon>
        <taxon>Heterobranchia</taxon>
        <taxon>Euthyneura</taxon>
        <taxon>Panpulmonata</taxon>
        <taxon>Hygrophila</taxon>
        <taxon>Lymnaeoidea</taxon>
        <taxon>Lymnaeidae</taxon>
        <taxon>Lymnaea</taxon>
    </lineage>
</organism>
<comment type="caution">
    <text evidence="4">The sequence shown here is derived from an EMBL/GenBank/DDBJ whole genome shotgun (WGS) entry which is preliminary data.</text>
</comment>
<dbReference type="Gene3D" id="2.30.30.190">
    <property type="entry name" value="CAP Gly-rich-like domain"/>
    <property type="match status" value="1"/>
</dbReference>
<accession>A0AAV2I6F1</accession>
<dbReference type="InterPro" id="IPR036859">
    <property type="entry name" value="CAP-Gly_dom_sf"/>
</dbReference>
<dbReference type="InterPro" id="IPR000938">
    <property type="entry name" value="CAP-Gly_domain"/>
</dbReference>
<dbReference type="EMBL" id="CAXITT010000413">
    <property type="protein sequence ID" value="CAL1541082.1"/>
    <property type="molecule type" value="Genomic_DNA"/>
</dbReference>